<dbReference type="AlphaFoldDB" id="A0A9P8SNJ7"/>
<organism evidence="3 4">
    <name type="scientific">Hirsutella rhossiliensis</name>
    <dbReference type="NCBI Taxonomy" id="111463"/>
    <lineage>
        <taxon>Eukaryota</taxon>
        <taxon>Fungi</taxon>
        <taxon>Dikarya</taxon>
        <taxon>Ascomycota</taxon>
        <taxon>Pezizomycotina</taxon>
        <taxon>Sordariomycetes</taxon>
        <taxon>Hypocreomycetidae</taxon>
        <taxon>Hypocreales</taxon>
        <taxon>Ophiocordycipitaceae</taxon>
        <taxon>Hirsutella</taxon>
    </lineage>
</organism>
<accession>A0A9P8SNJ7</accession>
<dbReference type="RefSeq" id="XP_044725468.1">
    <property type="nucleotide sequence ID" value="XM_044859068.1"/>
</dbReference>
<keyword evidence="1" id="KW-0862">Zinc</keyword>
<comment type="caution">
    <text evidence="3">The sequence shown here is derived from an EMBL/GenBank/DDBJ whole genome shotgun (WGS) entry which is preliminary data.</text>
</comment>
<dbReference type="GeneID" id="68349726"/>
<protein>
    <submittedName>
        <fullName evidence="3">Zinc-RING finger domain-containing protein</fullName>
    </submittedName>
</protein>
<dbReference type="Proteomes" id="UP000824596">
    <property type="component" value="Unassembled WGS sequence"/>
</dbReference>
<evidence type="ECO:0000313" key="3">
    <source>
        <dbReference type="EMBL" id="KAH0967955.1"/>
    </source>
</evidence>
<evidence type="ECO:0000259" key="2">
    <source>
        <dbReference type="PROSITE" id="PS50089"/>
    </source>
</evidence>
<dbReference type="SMART" id="SM00184">
    <property type="entry name" value="RING"/>
    <property type="match status" value="1"/>
</dbReference>
<dbReference type="PROSITE" id="PS50089">
    <property type="entry name" value="ZF_RING_2"/>
    <property type="match status" value="1"/>
</dbReference>
<dbReference type="GO" id="GO:0008270">
    <property type="term" value="F:zinc ion binding"/>
    <property type="evidence" value="ECO:0007669"/>
    <property type="project" value="UniProtKB-KW"/>
</dbReference>
<keyword evidence="1" id="KW-0479">Metal-binding</keyword>
<dbReference type="EMBL" id="JAIZPD010000001">
    <property type="protein sequence ID" value="KAH0967955.1"/>
    <property type="molecule type" value="Genomic_DNA"/>
</dbReference>
<feature type="domain" description="RING-type" evidence="2">
    <location>
        <begin position="23"/>
        <end position="64"/>
    </location>
</feature>
<reference evidence="3" key="1">
    <citation type="submission" date="2021-09" db="EMBL/GenBank/DDBJ databases">
        <title>A high-quality genome of the endoparasitic fungus Hirsutella rhossiliensis with a comparison of Hirsutella genomes reveals transposable elements contributing to genome size variation.</title>
        <authorList>
            <person name="Lin R."/>
            <person name="Jiao Y."/>
            <person name="Sun X."/>
            <person name="Ling J."/>
            <person name="Xie B."/>
            <person name="Cheng X."/>
        </authorList>
    </citation>
    <scope>NUCLEOTIDE SEQUENCE</scope>
    <source>
        <strain evidence="3">HR02</strain>
    </source>
</reference>
<name>A0A9P8SNJ7_9HYPO</name>
<gene>
    <name evidence="3" type="ORF">HRG_00597</name>
</gene>
<keyword evidence="1" id="KW-0863">Zinc-finger</keyword>
<keyword evidence="4" id="KW-1185">Reference proteome</keyword>
<proteinExistence type="predicted"/>
<sequence length="226" mass="25312">MSIMPFTGHNVAGHRVYRTTKYCAVCREKPADKRPKSQTVYFSPCGHFVCETCFGRDPTKCFVCVQCSTYVARATEGLASECKHQIPMARLPAYILRANRAETEVEGLATNFFLDPLEKMPSKCARCIALGILQEIMAEVRASGLPNSERAFVCLGHGLDAINAREFPALGLHELDVIINAPELEALAEKKRRKLRNTMRNVYKEPGWSHGLVEAKFVFRLCQITS</sequence>
<dbReference type="InterPro" id="IPR001841">
    <property type="entry name" value="Znf_RING"/>
</dbReference>
<evidence type="ECO:0000313" key="4">
    <source>
        <dbReference type="Proteomes" id="UP000824596"/>
    </source>
</evidence>
<evidence type="ECO:0000256" key="1">
    <source>
        <dbReference type="PROSITE-ProRule" id="PRU00175"/>
    </source>
</evidence>